<evidence type="ECO:0000313" key="4">
    <source>
        <dbReference type="EMBL" id="VWL98430.1"/>
    </source>
</evidence>
<dbReference type="Gene3D" id="3.40.250.10">
    <property type="entry name" value="Rhodanese-like domain"/>
    <property type="match status" value="1"/>
</dbReference>
<dbReference type="InterPro" id="IPR036873">
    <property type="entry name" value="Rhodanese-like_dom_sf"/>
</dbReference>
<organism evidence="4 5">
    <name type="scientific">Collinsella intestinalis</name>
    <dbReference type="NCBI Taxonomy" id="147207"/>
    <lineage>
        <taxon>Bacteria</taxon>
        <taxon>Bacillati</taxon>
        <taxon>Actinomycetota</taxon>
        <taxon>Coriobacteriia</taxon>
        <taxon>Coriobacteriales</taxon>
        <taxon>Coriobacteriaceae</taxon>
        <taxon>Collinsella</taxon>
    </lineage>
</organism>
<dbReference type="CDD" id="cd00158">
    <property type="entry name" value="RHOD"/>
    <property type="match status" value="1"/>
</dbReference>
<accession>A0A5K1J5B8</accession>
<protein>
    <submittedName>
        <fullName evidence="4">Thiosulfate sulfurtransferase PspE</fullName>
        <ecNumber evidence="4">2.8.1.1</ecNumber>
    </submittedName>
</protein>
<dbReference type="OrthoDB" id="9800872at2"/>
<dbReference type="EC" id="2.8.1.1" evidence="4"/>
<feature type="domain" description="Rhodanese" evidence="3">
    <location>
        <begin position="68"/>
        <end position="153"/>
    </location>
</feature>
<dbReference type="SMART" id="SM00450">
    <property type="entry name" value="RHOD"/>
    <property type="match status" value="1"/>
</dbReference>
<feature type="signal peptide" evidence="2">
    <location>
        <begin position="1"/>
        <end position="19"/>
    </location>
</feature>
<sequence length="153" mass="16269">MHRRTFLIAASFASIVSLAGLTGCFGAAADSNGNGNGNGNGSNATNDSSNSSSYQQVDAETAKELMDTEDDYVILDVRTQAEYDEGHIPGAILIPHDTVTTATEDALPDKGQLILVYCRSGNRSKQASQTLVDLGYTNVVEFGGINSWPYEVE</sequence>
<evidence type="ECO:0000256" key="2">
    <source>
        <dbReference type="SAM" id="SignalP"/>
    </source>
</evidence>
<evidence type="ECO:0000259" key="3">
    <source>
        <dbReference type="PROSITE" id="PS50206"/>
    </source>
</evidence>
<feature type="compositionally biased region" description="Low complexity" evidence="1">
    <location>
        <begin position="41"/>
        <end position="53"/>
    </location>
</feature>
<dbReference type="PROSITE" id="PS51257">
    <property type="entry name" value="PROKAR_LIPOPROTEIN"/>
    <property type="match status" value="1"/>
</dbReference>
<dbReference type="PROSITE" id="PS50206">
    <property type="entry name" value="RHODANESE_3"/>
    <property type="match status" value="1"/>
</dbReference>
<dbReference type="AlphaFoldDB" id="A0A5K1J5B8"/>
<dbReference type="PANTHER" id="PTHR44086:SF10">
    <property type="entry name" value="THIOSULFATE SULFURTRANSFERASE_RHODANESE-LIKE DOMAIN-CONTAINING PROTEIN 3"/>
    <property type="match status" value="1"/>
</dbReference>
<evidence type="ECO:0000313" key="5">
    <source>
        <dbReference type="Proteomes" id="UP000405524"/>
    </source>
</evidence>
<dbReference type="EMBL" id="CABWIC010000011">
    <property type="protein sequence ID" value="VWL98430.1"/>
    <property type="molecule type" value="Genomic_DNA"/>
</dbReference>
<keyword evidence="2" id="KW-0732">Signal</keyword>
<dbReference type="InterPro" id="IPR001307">
    <property type="entry name" value="Thiosulphate_STrfase_CS"/>
</dbReference>
<keyword evidence="4" id="KW-0808">Transferase</keyword>
<name>A0A5K1J5B8_9ACTN</name>
<dbReference type="GO" id="GO:0004792">
    <property type="term" value="F:thiosulfate-cyanide sulfurtransferase activity"/>
    <property type="evidence" value="ECO:0007669"/>
    <property type="project" value="UniProtKB-EC"/>
</dbReference>
<dbReference type="PROSITE" id="PS00380">
    <property type="entry name" value="RHODANESE_1"/>
    <property type="match status" value="1"/>
</dbReference>
<feature type="chain" id="PRO_5039401518" evidence="2">
    <location>
        <begin position="20"/>
        <end position="153"/>
    </location>
</feature>
<dbReference type="SUPFAM" id="SSF52821">
    <property type="entry name" value="Rhodanese/Cell cycle control phosphatase"/>
    <property type="match status" value="1"/>
</dbReference>
<dbReference type="Proteomes" id="UP000405524">
    <property type="component" value="Unassembled WGS sequence"/>
</dbReference>
<feature type="region of interest" description="Disordered" evidence="1">
    <location>
        <begin position="36"/>
        <end position="59"/>
    </location>
</feature>
<dbReference type="InterPro" id="IPR001763">
    <property type="entry name" value="Rhodanese-like_dom"/>
</dbReference>
<proteinExistence type="predicted"/>
<evidence type="ECO:0000256" key="1">
    <source>
        <dbReference type="SAM" id="MobiDB-lite"/>
    </source>
</evidence>
<gene>
    <name evidence="4" type="primary">pspE_2</name>
    <name evidence="4" type="ORF">JKKLCJKK_01076</name>
</gene>
<dbReference type="PANTHER" id="PTHR44086">
    <property type="entry name" value="THIOSULFATE SULFURTRANSFERASE RDL2, MITOCHONDRIAL-RELATED"/>
    <property type="match status" value="1"/>
</dbReference>
<dbReference type="Pfam" id="PF00581">
    <property type="entry name" value="Rhodanese"/>
    <property type="match status" value="1"/>
</dbReference>
<reference evidence="4 5" key="1">
    <citation type="submission" date="2019-10" db="EMBL/GenBank/DDBJ databases">
        <authorList>
            <person name="Wolf R A."/>
        </authorList>
    </citation>
    <scope>NUCLEOTIDE SEQUENCE [LARGE SCALE GENOMIC DNA]</scope>
    <source>
        <strain evidence="4">Collinsella_intestinalis_DSM_13632</strain>
    </source>
</reference>
<dbReference type="RefSeq" id="WP_152063644.1">
    <property type="nucleotide sequence ID" value="NZ_CABWIC010000011.1"/>
</dbReference>
<dbReference type="GeneID" id="77466061"/>